<name>A0A235F7N3_9BACL</name>
<keyword evidence="3" id="KW-0804">Transcription</keyword>
<dbReference type="InterPro" id="IPR050908">
    <property type="entry name" value="SmbC-like"/>
</dbReference>
<dbReference type="GO" id="GO:0043565">
    <property type="term" value="F:sequence-specific DNA binding"/>
    <property type="evidence" value="ECO:0007669"/>
    <property type="project" value="InterPro"/>
</dbReference>
<reference evidence="6 7" key="1">
    <citation type="submission" date="2017-07" db="EMBL/GenBank/DDBJ databases">
        <title>Fictibacillus sp. nov. GDSW-R2A3 Genome sequencing and assembly.</title>
        <authorList>
            <person name="Mayilraj S."/>
        </authorList>
    </citation>
    <scope>NUCLEOTIDE SEQUENCE [LARGE SCALE GENOMIC DNA]</scope>
    <source>
        <strain evidence="6 7">GDSW-R2A3</strain>
    </source>
</reference>
<comment type="caution">
    <text evidence="6">The sequence shown here is derived from an EMBL/GenBank/DDBJ whole genome shotgun (WGS) entry which is preliminary data.</text>
</comment>
<dbReference type="InterPro" id="IPR018060">
    <property type="entry name" value="HTH_AraC"/>
</dbReference>
<dbReference type="Gene3D" id="3.20.80.10">
    <property type="entry name" value="Regulatory factor, effector binding domain"/>
    <property type="match status" value="1"/>
</dbReference>
<dbReference type="Pfam" id="PF12833">
    <property type="entry name" value="HTH_18"/>
    <property type="match status" value="1"/>
</dbReference>
<evidence type="ECO:0000256" key="4">
    <source>
        <dbReference type="SAM" id="MobiDB-lite"/>
    </source>
</evidence>
<evidence type="ECO:0000256" key="1">
    <source>
        <dbReference type="ARBA" id="ARBA00023015"/>
    </source>
</evidence>
<evidence type="ECO:0000256" key="3">
    <source>
        <dbReference type="ARBA" id="ARBA00023163"/>
    </source>
</evidence>
<dbReference type="AlphaFoldDB" id="A0A235F7N3"/>
<evidence type="ECO:0000259" key="5">
    <source>
        <dbReference type="PROSITE" id="PS01124"/>
    </source>
</evidence>
<dbReference type="InterPro" id="IPR009057">
    <property type="entry name" value="Homeodomain-like_sf"/>
</dbReference>
<dbReference type="Pfam" id="PF06445">
    <property type="entry name" value="GyrI-like"/>
    <property type="match status" value="1"/>
</dbReference>
<evidence type="ECO:0000313" key="7">
    <source>
        <dbReference type="Proteomes" id="UP000215059"/>
    </source>
</evidence>
<dbReference type="GO" id="GO:0003700">
    <property type="term" value="F:DNA-binding transcription factor activity"/>
    <property type="evidence" value="ECO:0007669"/>
    <property type="project" value="InterPro"/>
</dbReference>
<keyword evidence="1" id="KW-0805">Transcription regulation</keyword>
<dbReference type="PANTHER" id="PTHR40055:SF1">
    <property type="entry name" value="TRANSCRIPTIONAL REGULATOR YGIV-RELATED"/>
    <property type="match status" value="1"/>
</dbReference>
<dbReference type="PANTHER" id="PTHR40055">
    <property type="entry name" value="TRANSCRIPTIONAL REGULATOR YGIV-RELATED"/>
    <property type="match status" value="1"/>
</dbReference>
<keyword evidence="7" id="KW-1185">Reference proteome</keyword>
<dbReference type="PRINTS" id="PR00032">
    <property type="entry name" value="HTHARAC"/>
</dbReference>
<keyword evidence="2" id="KW-0238">DNA-binding</keyword>
<dbReference type="InterPro" id="IPR020449">
    <property type="entry name" value="Tscrpt_reg_AraC-type_HTH"/>
</dbReference>
<dbReference type="SMART" id="SM00342">
    <property type="entry name" value="HTH_ARAC"/>
    <property type="match status" value="1"/>
</dbReference>
<evidence type="ECO:0000313" key="6">
    <source>
        <dbReference type="EMBL" id="OYD57258.1"/>
    </source>
</evidence>
<dbReference type="InterPro" id="IPR010499">
    <property type="entry name" value="AraC_E-bd"/>
</dbReference>
<proteinExistence type="predicted"/>
<dbReference type="PROSITE" id="PS01124">
    <property type="entry name" value="HTH_ARAC_FAMILY_2"/>
    <property type="match status" value="1"/>
</dbReference>
<evidence type="ECO:0000256" key="2">
    <source>
        <dbReference type="ARBA" id="ARBA00023125"/>
    </source>
</evidence>
<feature type="domain" description="HTH araC/xylS-type" evidence="5">
    <location>
        <begin position="9"/>
        <end position="108"/>
    </location>
</feature>
<organism evidence="6 7">
    <name type="scientific">Fictibacillus aquaticus</name>
    <dbReference type="NCBI Taxonomy" id="2021314"/>
    <lineage>
        <taxon>Bacteria</taxon>
        <taxon>Bacillati</taxon>
        <taxon>Bacillota</taxon>
        <taxon>Bacilli</taxon>
        <taxon>Bacillales</taxon>
        <taxon>Fictibacillaceae</taxon>
        <taxon>Fictibacillus</taxon>
    </lineage>
</organism>
<dbReference type="SUPFAM" id="SSF55136">
    <property type="entry name" value="Probable bacterial effector-binding domain"/>
    <property type="match status" value="1"/>
</dbReference>
<dbReference type="EMBL" id="NOII01000003">
    <property type="protein sequence ID" value="OYD57258.1"/>
    <property type="molecule type" value="Genomic_DNA"/>
</dbReference>
<dbReference type="SMART" id="SM00871">
    <property type="entry name" value="AraC_E_bind"/>
    <property type="match status" value="1"/>
</dbReference>
<dbReference type="Proteomes" id="UP000215059">
    <property type="component" value="Unassembled WGS sequence"/>
</dbReference>
<gene>
    <name evidence="6" type="ORF">CGZ90_11250</name>
</gene>
<sequence>MNEQQSRIYKVLDYIHSNLNENLPLDVLAEKSTYSSFHFHRLFAEVMQETPADYVKRVRLEKAAHMLIYEPHVSVTEIAYECGFGSLSYFTTAFKDTFQNSPKAWREGGYLERFSKPYLHSKKSKQMSKNQKESGGENPYNQIQRLNLEKVTTVELPERTFVFAPHFGAYSEDIAETWEQVYSWVKARNLLSANSMIIGLPQNNPYITPHDKCRYDCCISIPGELSSSEQAASVTIPGGRYVFYEFEEPVAYEDRQLLIECYAEIYSIWLPRSGYRYLGNPVEIVQVEEVRGTLDLLCRIKSIALPIEPK</sequence>
<dbReference type="SUPFAM" id="SSF46689">
    <property type="entry name" value="Homeodomain-like"/>
    <property type="match status" value="2"/>
</dbReference>
<dbReference type="PROSITE" id="PS00041">
    <property type="entry name" value="HTH_ARAC_FAMILY_1"/>
    <property type="match status" value="1"/>
</dbReference>
<dbReference type="Gene3D" id="1.10.10.60">
    <property type="entry name" value="Homeodomain-like"/>
    <property type="match status" value="2"/>
</dbReference>
<feature type="region of interest" description="Disordered" evidence="4">
    <location>
        <begin position="121"/>
        <end position="142"/>
    </location>
</feature>
<dbReference type="InterPro" id="IPR018062">
    <property type="entry name" value="HTH_AraC-typ_CS"/>
</dbReference>
<accession>A0A235F7N3</accession>
<dbReference type="RefSeq" id="WP_094252606.1">
    <property type="nucleotide sequence ID" value="NZ_JBHLXL010000001.1"/>
</dbReference>
<dbReference type="OrthoDB" id="5337216at2"/>
<protein>
    <submittedName>
        <fullName evidence="6">AraC family transcriptional regulator</fullName>
    </submittedName>
</protein>
<dbReference type="InterPro" id="IPR011256">
    <property type="entry name" value="Reg_factor_effector_dom_sf"/>
</dbReference>
<dbReference type="InterPro" id="IPR029442">
    <property type="entry name" value="GyrI-like"/>
</dbReference>